<evidence type="ECO:0000256" key="5">
    <source>
        <dbReference type="ARBA" id="ARBA00023136"/>
    </source>
</evidence>
<reference evidence="7" key="2">
    <citation type="journal article" date="2023" name="IMA Fungus">
        <title>Comparative genomic study of the Penicillium genus elucidates a diverse pangenome and 15 lateral gene transfer events.</title>
        <authorList>
            <person name="Petersen C."/>
            <person name="Sorensen T."/>
            <person name="Nielsen M.R."/>
            <person name="Sondergaard T.E."/>
            <person name="Sorensen J.L."/>
            <person name="Fitzpatrick D.A."/>
            <person name="Frisvad J.C."/>
            <person name="Nielsen K.L."/>
        </authorList>
    </citation>
    <scope>NUCLEOTIDE SEQUENCE</scope>
    <source>
        <strain evidence="7">IBT 29677</strain>
    </source>
</reference>
<dbReference type="OrthoDB" id="2018619at2759"/>
<dbReference type="AlphaFoldDB" id="A0A9W9VR89"/>
<feature type="transmembrane region" description="Helical" evidence="6">
    <location>
        <begin position="329"/>
        <end position="350"/>
    </location>
</feature>
<gene>
    <name evidence="7" type="ORF">N7509_010423</name>
</gene>
<feature type="transmembrane region" description="Helical" evidence="6">
    <location>
        <begin position="119"/>
        <end position="140"/>
    </location>
</feature>
<comment type="similarity">
    <text evidence="2">Belongs to the purine-cytosine permease (2.A.39) family.</text>
</comment>
<dbReference type="GeneID" id="81374040"/>
<comment type="subcellular location">
    <subcellularLocation>
        <location evidence="1">Membrane</location>
        <topology evidence="1">Multi-pass membrane protein</topology>
    </subcellularLocation>
</comment>
<feature type="transmembrane region" description="Helical" evidence="6">
    <location>
        <begin position="77"/>
        <end position="99"/>
    </location>
</feature>
<proteinExistence type="inferred from homology"/>
<evidence type="ECO:0000256" key="6">
    <source>
        <dbReference type="SAM" id="Phobius"/>
    </source>
</evidence>
<feature type="transmembrane region" description="Helical" evidence="6">
    <location>
        <begin position="371"/>
        <end position="388"/>
    </location>
</feature>
<dbReference type="Proteomes" id="UP001147747">
    <property type="component" value="Unassembled WGS sequence"/>
</dbReference>
<keyword evidence="5 6" id="KW-0472">Membrane</keyword>
<evidence type="ECO:0000256" key="3">
    <source>
        <dbReference type="ARBA" id="ARBA00022692"/>
    </source>
</evidence>
<feature type="transmembrane region" description="Helical" evidence="6">
    <location>
        <begin position="238"/>
        <end position="258"/>
    </location>
</feature>
<comment type="caution">
    <text evidence="7">The sequence shown here is derived from an EMBL/GenBank/DDBJ whole genome shotgun (WGS) entry which is preliminary data.</text>
</comment>
<sequence length="558" mass="61500">MAWSWPEIKQKLQCPKDEDAQYENTTWCNRDLIPTPPDRRTYGVWSYFGYWTVSGSCISAWSTGSTLLAFGLSPQQAIAVVVVGGILAGLLAVACGWMGENHHIGFTVSSRFSWGMRGSYFPVVLRVFVSCMWFGMQAFWGGQATRVMIGAIIPGFAHMPNYFASGSHLQTKDFIGLLIWMCAFIPGLLIRPEKLQVPFIICFTFFCGSCFGLLIWAVSQAHGPGIMFQKPGSAPNVGWAFMFGITAILGSWGSGTLGQSDWTRYAKRRFAPTLSQLIASPLTIAATATIGIIVTSASRDIMGGEIQWNPIYLLADIQDFYGSSPGVRAAVFFASIGMVFSQFSISVVLNSVSCGMDMAGLWPRYINIRRGGYIMACVGIAVQPWQLLSTAEKFLSVLSGFGVFMAPATGIMLADYHIVRKHELKIGDLYTGDSSSIYWFADGVNWRAFVAFVAGMWPLIPGLVATVNSYSEDEWTGWIRLYNLTFLIGLAMSFIVFWMLSCVFPPPGLGQESSFSGDETLYGVSKLDDTKEPTVQGEERNRQPVVLSEIFILFVQSF</sequence>
<protein>
    <submittedName>
        <fullName evidence="7">Uncharacterized protein</fullName>
    </submittedName>
</protein>
<reference evidence="7" key="1">
    <citation type="submission" date="2022-12" db="EMBL/GenBank/DDBJ databases">
        <authorList>
            <person name="Petersen C."/>
        </authorList>
    </citation>
    <scope>NUCLEOTIDE SEQUENCE</scope>
    <source>
        <strain evidence="7">IBT 29677</strain>
    </source>
</reference>
<dbReference type="RefSeq" id="XP_056485680.1">
    <property type="nucleotide sequence ID" value="XM_056635060.1"/>
</dbReference>
<dbReference type="Pfam" id="PF02133">
    <property type="entry name" value="Transp_cyt_pur"/>
    <property type="match status" value="1"/>
</dbReference>
<feature type="transmembrane region" description="Helical" evidence="6">
    <location>
        <begin position="197"/>
        <end position="218"/>
    </location>
</feature>
<dbReference type="CDD" id="cd11482">
    <property type="entry name" value="SLC-NCS1sbd_NRT1-like"/>
    <property type="match status" value="1"/>
</dbReference>
<accession>A0A9W9VR89</accession>
<feature type="transmembrane region" description="Helical" evidence="6">
    <location>
        <begin position="48"/>
        <end position="70"/>
    </location>
</feature>
<organism evidence="7 8">
    <name type="scientific">Penicillium cosmopolitanum</name>
    <dbReference type="NCBI Taxonomy" id="1131564"/>
    <lineage>
        <taxon>Eukaryota</taxon>
        <taxon>Fungi</taxon>
        <taxon>Dikarya</taxon>
        <taxon>Ascomycota</taxon>
        <taxon>Pezizomycotina</taxon>
        <taxon>Eurotiomycetes</taxon>
        <taxon>Eurotiomycetidae</taxon>
        <taxon>Eurotiales</taxon>
        <taxon>Aspergillaceae</taxon>
        <taxon>Penicillium</taxon>
    </lineage>
</organism>
<feature type="transmembrane region" description="Helical" evidence="6">
    <location>
        <begin position="394"/>
        <end position="416"/>
    </location>
</feature>
<dbReference type="PANTHER" id="PTHR30618">
    <property type="entry name" value="NCS1 FAMILY PURINE/PYRIMIDINE TRANSPORTER"/>
    <property type="match status" value="1"/>
</dbReference>
<keyword evidence="8" id="KW-1185">Reference proteome</keyword>
<evidence type="ECO:0000256" key="4">
    <source>
        <dbReference type="ARBA" id="ARBA00022989"/>
    </source>
</evidence>
<feature type="transmembrane region" description="Helical" evidence="6">
    <location>
        <begin position="437"/>
        <end position="460"/>
    </location>
</feature>
<feature type="transmembrane region" description="Helical" evidence="6">
    <location>
        <begin position="270"/>
        <end position="294"/>
    </location>
</feature>
<evidence type="ECO:0000313" key="8">
    <source>
        <dbReference type="Proteomes" id="UP001147747"/>
    </source>
</evidence>
<feature type="transmembrane region" description="Helical" evidence="6">
    <location>
        <begin position="480"/>
        <end position="504"/>
    </location>
</feature>
<dbReference type="EMBL" id="JAPZBU010000009">
    <property type="protein sequence ID" value="KAJ5387882.1"/>
    <property type="molecule type" value="Genomic_DNA"/>
</dbReference>
<dbReference type="InterPro" id="IPR045225">
    <property type="entry name" value="Uracil/uridine/allantoin_perm"/>
</dbReference>
<dbReference type="PANTHER" id="PTHR30618:SF15">
    <property type="entry name" value="NICOTINAMIDE RIBOSIDE TRANSPORTER 1-RELATED"/>
    <property type="match status" value="1"/>
</dbReference>
<dbReference type="GO" id="GO:0015205">
    <property type="term" value="F:nucleobase transmembrane transporter activity"/>
    <property type="evidence" value="ECO:0007669"/>
    <property type="project" value="TreeGrafter"/>
</dbReference>
<name>A0A9W9VR89_9EURO</name>
<evidence type="ECO:0000313" key="7">
    <source>
        <dbReference type="EMBL" id="KAJ5387882.1"/>
    </source>
</evidence>
<feature type="transmembrane region" description="Helical" evidence="6">
    <location>
        <begin position="174"/>
        <end position="190"/>
    </location>
</feature>
<keyword evidence="4 6" id="KW-1133">Transmembrane helix</keyword>
<evidence type="ECO:0000256" key="2">
    <source>
        <dbReference type="ARBA" id="ARBA00008974"/>
    </source>
</evidence>
<dbReference type="Gene3D" id="1.10.4160.10">
    <property type="entry name" value="Hydantoin permease"/>
    <property type="match status" value="1"/>
</dbReference>
<evidence type="ECO:0000256" key="1">
    <source>
        <dbReference type="ARBA" id="ARBA00004141"/>
    </source>
</evidence>
<dbReference type="InterPro" id="IPR001248">
    <property type="entry name" value="Pur-cyt_permease"/>
</dbReference>
<keyword evidence="3 6" id="KW-0812">Transmembrane</keyword>
<dbReference type="GO" id="GO:0005886">
    <property type="term" value="C:plasma membrane"/>
    <property type="evidence" value="ECO:0007669"/>
    <property type="project" value="TreeGrafter"/>
</dbReference>